<dbReference type="AlphaFoldDB" id="A0ABD1LEX6"/>
<organism evidence="1 2">
    <name type="scientific">Flemingia macrophylla</name>
    <dbReference type="NCBI Taxonomy" id="520843"/>
    <lineage>
        <taxon>Eukaryota</taxon>
        <taxon>Viridiplantae</taxon>
        <taxon>Streptophyta</taxon>
        <taxon>Embryophyta</taxon>
        <taxon>Tracheophyta</taxon>
        <taxon>Spermatophyta</taxon>
        <taxon>Magnoliopsida</taxon>
        <taxon>eudicotyledons</taxon>
        <taxon>Gunneridae</taxon>
        <taxon>Pentapetalae</taxon>
        <taxon>rosids</taxon>
        <taxon>fabids</taxon>
        <taxon>Fabales</taxon>
        <taxon>Fabaceae</taxon>
        <taxon>Papilionoideae</taxon>
        <taxon>50 kb inversion clade</taxon>
        <taxon>NPAAA clade</taxon>
        <taxon>indigoferoid/millettioid clade</taxon>
        <taxon>Phaseoleae</taxon>
        <taxon>Flemingia</taxon>
    </lineage>
</organism>
<dbReference type="Proteomes" id="UP001603857">
    <property type="component" value="Unassembled WGS sequence"/>
</dbReference>
<sequence>MKRLKDEITAKNEQIDLLEKKIYNSFIASDKTEQSGALQTVAELMAQLNEKSFELEVTIVNTLLIFAKISLPQTERLR</sequence>
<gene>
    <name evidence="1" type="ORF">Fmac_026377</name>
</gene>
<reference evidence="1 2" key="1">
    <citation type="submission" date="2024-08" db="EMBL/GenBank/DDBJ databases">
        <title>Insights into the chromosomal genome structure of Flemingia macrophylla.</title>
        <authorList>
            <person name="Ding Y."/>
            <person name="Zhao Y."/>
            <person name="Bi W."/>
            <person name="Wu M."/>
            <person name="Zhao G."/>
            <person name="Gong Y."/>
            <person name="Li W."/>
            <person name="Zhang P."/>
        </authorList>
    </citation>
    <scope>NUCLEOTIDE SEQUENCE [LARGE SCALE GENOMIC DNA]</scope>
    <source>
        <strain evidence="1">DYQJB</strain>
        <tissue evidence="1">Leaf</tissue>
    </source>
</reference>
<keyword evidence="2" id="KW-1185">Reference proteome</keyword>
<evidence type="ECO:0000313" key="1">
    <source>
        <dbReference type="EMBL" id="KAL2321998.1"/>
    </source>
</evidence>
<comment type="caution">
    <text evidence="1">The sequence shown here is derived from an EMBL/GenBank/DDBJ whole genome shotgun (WGS) entry which is preliminary data.</text>
</comment>
<evidence type="ECO:0000313" key="2">
    <source>
        <dbReference type="Proteomes" id="UP001603857"/>
    </source>
</evidence>
<dbReference type="EMBL" id="JBGMDY010000009">
    <property type="protein sequence ID" value="KAL2321998.1"/>
    <property type="molecule type" value="Genomic_DNA"/>
</dbReference>
<accession>A0ABD1LEX6</accession>
<proteinExistence type="predicted"/>
<protein>
    <submittedName>
        <fullName evidence="1">Uncharacterized protein</fullName>
    </submittedName>
</protein>
<name>A0ABD1LEX6_9FABA</name>